<evidence type="ECO:0000256" key="6">
    <source>
        <dbReference type="ARBA" id="ARBA00023242"/>
    </source>
</evidence>
<gene>
    <name evidence="10" type="ORF">N7456_005902</name>
</gene>
<dbReference type="Proteomes" id="UP001149165">
    <property type="component" value="Unassembled WGS sequence"/>
</dbReference>
<dbReference type="SMART" id="SM00355">
    <property type="entry name" value="ZnF_C2H2"/>
    <property type="match status" value="2"/>
</dbReference>
<feature type="region of interest" description="Disordered" evidence="8">
    <location>
        <begin position="1"/>
        <end position="79"/>
    </location>
</feature>
<comment type="caution">
    <text evidence="10">The sequence shown here is derived from an EMBL/GenBank/DDBJ whole genome shotgun (WGS) entry which is preliminary data.</text>
</comment>
<dbReference type="PANTHER" id="PTHR40626">
    <property type="entry name" value="MIP31509P"/>
    <property type="match status" value="1"/>
</dbReference>
<dbReference type="PROSITE" id="PS00028">
    <property type="entry name" value="ZINC_FINGER_C2H2_1"/>
    <property type="match status" value="2"/>
</dbReference>
<feature type="compositionally biased region" description="Polar residues" evidence="8">
    <location>
        <begin position="1"/>
        <end position="26"/>
    </location>
</feature>
<evidence type="ECO:0000256" key="8">
    <source>
        <dbReference type="SAM" id="MobiDB-lite"/>
    </source>
</evidence>
<keyword evidence="3" id="KW-0677">Repeat</keyword>
<feature type="domain" description="C2H2-type" evidence="9">
    <location>
        <begin position="113"/>
        <end position="142"/>
    </location>
</feature>
<dbReference type="GO" id="GO:0008270">
    <property type="term" value="F:zinc ion binding"/>
    <property type="evidence" value="ECO:0007669"/>
    <property type="project" value="UniProtKB-KW"/>
</dbReference>
<comment type="subcellular location">
    <subcellularLocation>
        <location evidence="1">Nucleus</location>
    </subcellularLocation>
</comment>
<feature type="region of interest" description="Disordered" evidence="8">
    <location>
        <begin position="141"/>
        <end position="163"/>
    </location>
</feature>
<evidence type="ECO:0000256" key="7">
    <source>
        <dbReference type="PROSITE-ProRule" id="PRU00042"/>
    </source>
</evidence>
<dbReference type="Gene3D" id="3.30.160.60">
    <property type="entry name" value="Classic Zinc Finger"/>
    <property type="match status" value="2"/>
</dbReference>
<name>A0A9W9FZD8_9EURO</name>
<evidence type="ECO:0000256" key="4">
    <source>
        <dbReference type="ARBA" id="ARBA00022771"/>
    </source>
</evidence>
<dbReference type="SUPFAM" id="SSF57667">
    <property type="entry name" value="beta-beta-alpha zinc fingers"/>
    <property type="match status" value="1"/>
</dbReference>
<dbReference type="PROSITE" id="PS50157">
    <property type="entry name" value="ZINC_FINGER_C2H2_2"/>
    <property type="match status" value="2"/>
</dbReference>
<dbReference type="InterPro" id="IPR013087">
    <property type="entry name" value="Znf_C2H2_type"/>
</dbReference>
<dbReference type="InterPro" id="IPR036236">
    <property type="entry name" value="Znf_C2H2_sf"/>
</dbReference>
<evidence type="ECO:0000313" key="11">
    <source>
        <dbReference type="Proteomes" id="UP001149165"/>
    </source>
</evidence>
<dbReference type="GO" id="GO:0000978">
    <property type="term" value="F:RNA polymerase II cis-regulatory region sequence-specific DNA binding"/>
    <property type="evidence" value="ECO:0007669"/>
    <property type="project" value="InterPro"/>
</dbReference>
<dbReference type="GO" id="GO:0005634">
    <property type="term" value="C:nucleus"/>
    <property type="evidence" value="ECO:0007669"/>
    <property type="project" value="UniProtKB-SubCell"/>
</dbReference>
<reference evidence="10" key="1">
    <citation type="submission" date="2022-11" db="EMBL/GenBank/DDBJ databases">
        <authorList>
            <person name="Petersen C."/>
        </authorList>
    </citation>
    <scope>NUCLEOTIDE SEQUENCE</scope>
    <source>
        <strain evidence="10">IBT 30069</strain>
    </source>
</reference>
<keyword evidence="4 7" id="KW-0863">Zinc-finger</keyword>
<feature type="domain" description="C2H2-type" evidence="9">
    <location>
        <begin position="83"/>
        <end position="112"/>
    </location>
</feature>
<dbReference type="EMBL" id="JAPQKH010000003">
    <property type="protein sequence ID" value="KAJ5109227.1"/>
    <property type="molecule type" value="Genomic_DNA"/>
</dbReference>
<keyword evidence="11" id="KW-1185">Reference proteome</keyword>
<accession>A0A9W9FZD8</accession>
<keyword evidence="2" id="KW-0479">Metal-binding</keyword>
<dbReference type="PANTHER" id="PTHR40626:SF30">
    <property type="entry name" value="FINGER DOMAIN PROTEIN, PUTATIVE (AFU_ORTHOLOGUE AFUA_4G13600)-RELATED"/>
    <property type="match status" value="1"/>
</dbReference>
<reference evidence="10" key="2">
    <citation type="journal article" date="2023" name="IMA Fungus">
        <title>Comparative genomic study of the Penicillium genus elucidates a diverse pangenome and 15 lateral gene transfer events.</title>
        <authorList>
            <person name="Petersen C."/>
            <person name="Sorensen T."/>
            <person name="Nielsen M.R."/>
            <person name="Sondergaard T.E."/>
            <person name="Sorensen J.L."/>
            <person name="Fitzpatrick D.A."/>
            <person name="Frisvad J.C."/>
            <person name="Nielsen K.L."/>
        </authorList>
    </citation>
    <scope>NUCLEOTIDE SEQUENCE</scope>
    <source>
        <strain evidence="10">IBT 30069</strain>
    </source>
</reference>
<dbReference type="OrthoDB" id="6077919at2759"/>
<evidence type="ECO:0000256" key="3">
    <source>
        <dbReference type="ARBA" id="ARBA00022737"/>
    </source>
</evidence>
<evidence type="ECO:0000313" key="10">
    <source>
        <dbReference type="EMBL" id="KAJ5109227.1"/>
    </source>
</evidence>
<proteinExistence type="predicted"/>
<evidence type="ECO:0000256" key="2">
    <source>
        <dbReference type="ARBA" id="ARBA00022723"/>
    </source>
</evidence>
<dbReference type="GO" id="GO:0000981">
    <property type="term" value="F:DNA-binding transcription factor activity, RNA polymerase II-specific"/>
    <property type="evidence" value="ECO:0007669"/>
    <property type="project" value="InterPro"/>
</dbReference>
<protein>
    <recommendedName>
        <fullName evidence="9">C2H2-type domain-containing protein</fullName>
    </recommendedName>
</protein>
<keyword evidence="6" id="KW-0539">Nucleus</keyword>
<evidence type="ECO:0000256" key="5">
    <source>
        <dbReference type="ARBA" id="ARBA00022833"/>
    </source>
</evidence>
<evidence type="ECO:0000256" key="1">
    <source>
        <dbReference type="ARBA" id="ARBA00004123"/>
    </source>
</evidence>
<feature type="compositionally biased region" description="Polar residues" evidence="8">
    <location>
        <begin position="142"/>
        <end position="163"/>
    </location>
</feature>
<keyword evidence="5" id="KW-0862">Zinc</keyword>
<dbReference type="GO" id="GO:0000785">
    <property type="term" value="C:chromatin"/>
    <property type="evidence" value="ECO:0007669"/>
    <property type="project" value="TreeGrafter"/>
</dbReference>
<dbReference type="InterPro" id="IPR051059">
    <property type="entry name" value="VerF-like"/>
</dbReference>
<sequence>MISASSTGRHNSTTSLPSNLISVLNTPGTSISPSPEPSPSQSHTMVGRKNTMRPSPQAEIPMPITYTPTTHRISKAKKGKRVHACEFPGCTKVFTRAEHRRRHELNHNPEASYRCTHSGCKKAFHRPDLLARHIERHELEAQSEQTQWAPQTQSQLGSESSSIPRCVSMDTGSLLSGTSQPNSMSIGSLVAPGVHPDLTNDCSLVWSGMDLPLQQPRPSTNLFHHQLPENADDSPFYSSPAETCPSPLSDTTFSLPGHSSSISSGSVSMMDHYPKGIMKPTDLTASPMTMASPLRWDGSDVVPTSHLVPMSLEENLIQPPVQCHYPSPSWSGSDCLPYDDQVQSLAHFQPISWKQWAM</sequence>
<dbReference type="AlphaFoldDB" id="A0A9W9FZD8"/>
<evidence type="ECO:0000259" key="9">
    <source>
        <dbReference type="PROSITE" id="PS50157"/>
    </source>
</evidence>
<organism evidence="10 11">
    <name type="scientific">Penicillium angulare</name>
    <dbReference type="NCBI Taxonomy" id="116970"/>
    <lineage>
        <taxon>Eukaryota</taxon>
        <taxon>Fungi</taxon>
        <taxon>Dikarya</taxon>
        <taxon>Ascomycota</taxon>
        <taxon>Pezizomycotina</taxon>
        <taxon>Eurotiomycetes</taxon>
        <taxon>Eurotiomycetidae</taxon>
        <taxon>Eurotiales</taxon>
        <taxon>Aspergillaceae</taxon>
        <taxon>Penicillium</taxon>
    </lineage>
</organism>